<dbReference type="EMBL" id="HF951689">
    <property type="protein sequence ID" value="CCW34527.1"/>
    <property type="molecule type" value="Genomic_DNA"/>
</dbReference>
<dbReference type="InterPro" id="IPR008775">
    <property type="entry name" value="Phytyl_CoA_dOase-like"/>
</dbReference>
<keyword evidence="2" id="KW-1185">Reference proteome</keyword>
<dbReference type="Proteomes" id="UP000014227">
    <property type="component" value="Chromosome I"/>
</dbReference>
<dbReference type="PANTHER" id="PTHR20883:SF49">
    <property type="entry name" value="PHYTANOYL-COA DIOXYGENASE"/>
    <property type="match status" value="1"/>
</dbReference>
<proteinExistence type="predicted"/>
<dbReference type="STRING" id="454171.CP488_00451"/>
<organism evidence="1 2">
    <name type="scientific">Chthonomonas calidirosea (strain DSM 23976 / ICMP 18418 / T49)</name>
    <dbReference type="NCBI Taxonomy" id="1303518"/>
    <lineage>
        <taxon>Bacteria</taxon>
        <taxon>Bacillati</taxon>
        <taxon>Armatimonadota</taxon>
        <taxon>Chthonomonadia</taxon>
        <taxon>Chthonomonadales</taxon>
        <taxon>Chthonomonadaceae</taxon>
        <taxon>Chthonomonas</taxon>
    </lineage>
</organism>
<dbReference type="PATRIC" id="fig|1303518.3.peg.708"/>
<evidence type="ECO:0000313" key="1">
    <source>
        <dbReference type="EMBL" id="CCW34527.1"/>
    </source>
</evidence>
<dbReference type="AlphaFoldDB" id="S0EVV6"/>
<dbReference type="HOGENOM" id="CLU_048953_8_0_0"/>
<gene>
    <name evidence="1" type="ORF">CCALI_00702</name>
</gene>
<sequence>MITSAETLPDLSSPYPLRQEQIEAYQRDGHILLRGVCSPEEIAVYGPIIREAAYRYNTQNLPIEQRDTYGKAFLQIMNLWVRDERVRKYVLARRFARIAAELMGVEGVRLYHDQALFKEAGGGPTPWHQDFYYWPLDTEKTITMWMPLVDADETMGTMTFASGSHTQGFLGHFEISDTSEEYFRNFVAEHGFPLTSAGAMKAGDATFHAGATLHSAPGNKSDRVREVMTIIYFADGVRVMEKPDNKNRWLDLETWLPGVKPGELAVSELNPLVYRKE</sequence>
<dbReference type="RefSeq" id="WP_016482089.1">
    <property type="nucleotide sequence ID" value="NC_021487.1"/>
</dbReference>
<protein>
    <submittedName>
        <fullName evidence="1">Protein involved in biosynthesis of mitomycin antibiotics/polyketide fumonisin</fullName>
    </submittedName>
</protein>
<evidence type="ECO:0000313" key="2">
    <source>
        <dbReference type="Proteomes" id="UP000014227"/>
    </source>
</evidence>
<reference evidence="2" key="1">
    <citation type="submission" date="2013-03" db="EMBL/GenBank/DDBJ databases">
        <title>Genome sequence of Chthonomonas calidirosea, the first sequenced genome from the Armatimonadetes phylum (formally candidate division OP10).</title>
        <authorList>
            <person name="Lee K.C.Y."/>
            <person name="Morgan X.C."/>
            <person name="Dunfield P.F."/>
            <person name="Tamas I."/>
            <person name="Houghton K.M."/>
            <person name="Vyssotski M."/>
            <person name="Ryan J.L.J."/>
            <person name="Lagutin K."/>
            <person name="McDonald I.R."/>
            <person name="Stott M.B."/>
        </authorList>
    </citation>
    <scope>NUCLEOTIDE SEQUENCE [LARGE SCALE GENOMIC DNA]</scope>
    <source>
        <strain evidence="2">DSM 23976 / ICMP 18418 / T49</strain>
    </source>
</reference>
<dbReference type="eggNOG" id="COG5285">
    <property type="taxonomic scope" value="Bacteria"/>
</dbReference>
<dbReference type="GO" id="GO:0016706">
    <property type="term" value="F:2-oxoglutarate-dependent dioxygenase activity"/>
    <property type="evidence" value="ECO:0007669"/>
    <property type="project" value="UniProtKB-ARBA"/>
</dbReference>
<accession>S0EVV6</accession>
<dbReference type="InParanoid" id="S0EVV6"/>
<name>S0EVV6_CHTCT</name>
<dbReference type="KEGG" id="ccz:CCALI_00702"/>
<dbReference type="SUPFAM" id="SSF51197">
    <property type="entry name" value="Clavaminate synthase-like"/>
    <property type="match status" value="1"/>
</dbReference>
<dbReference type="GO" id="GO:0005506">
    <property type="term" value="F:iron ion binding"/>
    <property type="evidence" value="ECO:0007669"/>
    <property type="project" value="UniProtKB-ARBA"/>
</dbReference>
<dbReference type="Gene3D" id="2.60.120.620">
    <property type="entry name" value="q2cbj1_9rhob like domain"/>
    <property type="match status" value="1"/>
</dbReference>
<dbReference type="OrthoDB" id="9814777at2"/>
<dbReference type="PANTHER" id="PTHR20883">
    <property type="entry name" value="PHYTANOYL-COA DIOXYGENASE DOMAIN CONTAINING 1"/>
    <property type="match status" value="1"/>
</dbReference>
<dbReference type="Pfam" id="PF05721">
    <property type="entry name" value="PhyH"/>
    <property type="match status" value="1"/>
</dbReference>